<dbReference type="GO" id="GO:0004252">
    <property type="term" value="F:serine-type endopeptidase activity"/>
    <property type="evidence" value="ECO:0007669"/>
    <property type="project" value="TreeGrafter"/>
</dbReference>
<keyword evidence="1" id="KW-0378">Hydrolase</keyword>
<dbReference type="Pfam" id="PF00326">
    <property type="entry name" value="Peptidase_S9"/>
    <property type="match status" value="1"/>
</dbReference>
<dbReference type="Gene3D" id="3.40.50.1820">
    <property type="entry name" value="alpha/beta hydrolase"/>
    <property type="match status" value="1"/>
</dbReference>
<dbReference type="Pfam" id="PF07676">
    <property type="entry name" value="PD40"/>
    <property type="match status" value="5"/>
</dbReference>
<dbReference type="Proteomes" id="UP000290365">
    <property type="component" value="Chromosome"/>
</dbReference>
<dbReference type="Gene3D" id="2.120.10.30">
    <property type="entry name" value="TolB, C-terminal domain"/>
    <property type="match status" value="2"/>
</dbReference>
<dbReference type="InterPro" id="IPR001375">
    <property type="entry name" value="Peptidase_S9_cat"/>
</dbReference>
<dbReference type="OrthoDB" id="108903at2"/>
<dbReference type="AlphaFoldDB" id="A0A4P6JNC5"/>
<name>A0A4P6JNC5_KTERU</name>
<evidence type="ECO:0000313" key="5">
    <source>
        <dbReference type="Proteomes" id="UP000290365"/>
    </source>
</evidence>
<evidence type="ECO:0000259" key="3">
    <source>
        <dbReference type="Pfam" id="PF00326"/>
    </source>
</evidence>
<evidence type="ECO:0000256" key="2">
    <source>
        <dbReference type="ARBA" id="ARBA00022825"/>
    </source>
</evidence>
<feature type="domain" description="Peptidase S9 prolyl oligopeptidase catalytic" evidence="3">
    <location>
        <begin position="459"/>
        <end position="669"/>
    </location>
</feature>
<sequence>MSEEKRVLTLEDFWRLKTVDDPQPSPDGSQVAYVVGSFDETKNQAHSAIWLASLENGQCRQLTSGEKHDTQPRWSPDGAQLAFVSTRHEEKPQLFLIEVSGGEARRLTNVPDGVSAPLWSPDGKQLCYTSTPETDRQKVPQESAWLEAHSDVDKNTPRLRRQSSLVSRFDMRGYIDKRAQLFLLNLDEPQAAPRQLTEGDFDAGQPVWSPDGKQIAFVANRTANVDASLASDIWTLAVESGELKCLTNGELSAMFPSWSPDGESIAFFADYSMDTRSGYEDPHLWLVSRSGGDQRDLMSHLDRSLSAMQPDYHFSGGAKPIWSPDGQTIYFVSAEHGANAIFALSLESGKCQRVSSTAADIIALESAGARQMFVGVAATSEQPYDLFTLPWSGGELKPLVSTNQELLAEVSIAPTERISFTGPDGWEIEGWLVKPLHAEGRYPLILHVHGGPYSAWGHSFYFQAQALAGAGYASLYVNPRGSKGYNLAFTQAADWGEKDFRDLMAGIDAVLARGEVDPQKLGITGISYGGFMTNWALGHTDRFAAGVSVNGVSNLVSMCGTSDISALWLGTQYGRFWENEESLQFFRTHSPITYVGNISTPLLLLQSENDYRCPIEQGEQLFSALCVRQQTVELIRFPNASHAIAKTASPHHRYFQWKLALDWFEKHIQARS</sequence>
<organism evidence="4 5">
    <name type="scientific">Ktedonosporobacter rubrisoli</name>
    <dbReference type="NCBI Taxonomy" id="2509675"/>
    <lineage>
        <taxon>Bacteria</taxon>
        <taxon>Bacillati</taxon>
        <taxon>Chloroflexota</taxon>
        <taxon>Ktedonobacteria</taxon>
        <taxon>Ktedonobacterales</taxon>
        <taxon>Ktedonosporobacteraceae</taxon>
        <taxon>Ktedonosporobacter</taxon>
    </lineage>
</organism>
<dbReference type="KEGG" id="kbs:EPA93_12465"/>
<accession>A0A4P6JNC5</accession>
<reference evidence="4 5" key="1">
    <citation type="submission" date="2019-01" db="EMBL/GenBank/DDBJ databases">
        <title>Ktedonosporobacter rubrisoli SCAWS-G2.</title>
        <authorList>
            <person name="Huang Y."/>
            <person name="Yan B."/>
        </authorList>
    </citation>
    <scope>NUCLEOTIDE SEQUENCE [LARGE SCALE GENOMIC DNA]</scope>
    <source>
        <strain evidence="4 5">SCAWS-G2</strain>
    </source>
</reference>
<dbReference type="InterPro" id="IPR011042">
    <property type="entry name" value="6-blade_b-propeller_TolB-like"/>
</dbReference>
<evidence type="ECO:0000256" key="1">
    <source>
        <dbReference type="ARBA" id="ARBA00022801"/>
    </source>
</evidence>
<keyword evidence="5" id="KW-1185">Reference proteome</keyword>
<gene>
    <name evidence="4" type="ORF">EPA93_12465</name>
</gene>
<keyword evidence="2" id="KW-0720">Serine protease</keyword>
<proteinExistence type="predicted"/>
<keyword evidence="2" id="KW-0645">Protease</keyword>
<dbReference type="SUPFAM" id="SSF82171">
    <property type="entry name" value="DPP6 N-terminal domain-like"/>
    <property type="match status" value="1"/>
</dbReference>
<dbReference type="InterPro" id="IPR011659">
    <property type="entry name" value="WD40"/>
</dbReference>
<dbReference type="SUPFAM" id="SSF53474">
    <property type="entry name" value="alpha/beta-Hydrolases"/>
    <property type="match status" value="1"/>
</dbReference>
<dbReference type="GO" id="GO:0006508">
    <property type="term" value="P:proteolysis"/>
    <property type="evidence" value="ECO:0007669"/>
    <property type="project" value="InterPro"/>
</dbReference>
<dbReference type="PANTHER" id="PTHR42776">
    <property type="entry name" value="SERINE PEPTIDASE S9 FAMILY MEMBER"/>
    <property type="match status" value="1"/>
</dbReference>
<dbReference type="InterPro" id="IPR029058">
    <property type="entry name" value="AB_hydrolase_fold"/>
</dbReference>
<dbReference type="RefSeq" id="WP_129887838.1">
    <property type="nucleotide sequence ID" value="NZ_CP035758.1"/>
</dbReference>
<dbReference type="PANTHER" id="PTHR42776:SF27">
    <property type="entry name" value="DIPEPTIDYL PEPTIDASE FAMILY MEMBER 6"/>
    <property type="match status" value="1"/>
</dbReference>
<dbReference type="EMBL" id="CP035758">
    <property type="protein sequence ID" value="QBD76774.1"/>
    <property type="molecule type" value="Genomic_DNA"/>
</dbReference>
<protein>
    <submittedName>
        <fullName evidence="4">S9 family peptidase</fullName>
    </submittedName>
</protein>
<evidence type="ECO:0000313" key="4">
    <source>
        <dbReference type="EMBL" id="QBD76774.1"/>
    </source>
</evidence>